<dbReference type="GO" id="GO:0016874">
    <property type="term" value="F:ligase activity"/>
    <property type="evidence" value="ECO:0007669"/>
    <property type="project" value="UniProtKB-KW"/>
</dbReference>
<accession>A0A2T5YDW6</accession>
<keyword evidence="3 5" id="KW-1133">Transmembrane helix</keyword>
<keyword evidence="4 5" id="KW-0472">Membrane</keyword>
<sequence length="423" mass="48328">MKRIESLDTKHFGLWLFPIYCIICFHFTEVKFAGVKLNELVSLLTVPFLISGIKSINKYLVYFLILFLSFLFITICLNLNTTFYLNLEGLSPLKLPYLISVSRFIELLACLSFALMIYKTINYYSNRGIEVSYTLRKVLNANFYISAIFLLVFLLTYLNILSLQNSSIVYDTTSYDPNNPTPRLRGFYVEGGPLGLFYAALYILTFFIKGRKWLLRASFLLVLLCSQSKAGIVAVLAWHFYLFYQNFKSAKWFRYVVLTALLPIFYLVFTMVIANYIHAVQNFSGIVAERQNDTNFVMGRIAAVFITPNMVMENPIFGVGLGNYALVRNNPDYLGILPPSKGWDAPGLGVFATLLVENGIYGLTLFILILYFMYRRYSRTSVVSGEAIKVFVLICLLGVQLHFLYIWFFIGLALAAPNDEIDS</sequence>
<evidence type="ECO:0000259" key="6">
    <source>
        <dbReference type="Pfam" id="PF04932"/>
    </source>
</evidence>
<name>A0A2T5YDW6_9BACT</name>
<feature type="transmembrane region" description="Helical" evidence="5">
    <location>
        <begin position="347"/>
        <end position="374"/>
    </location>
</feature>
<keyword evidence="2 5" id="KW-0812">Transmembrane</keyword>
<comment type="subcellular location">
    <subcellularLocation>
        <location evidence="1">Membrane</location>
        <topology evidence="1">Multi-pass membrane protein</topology>
    </subcellularLocation>
</comment>
<evidence type="ECO:0000313" key="7">
    <source>
        <dbReference type="EMBL" id="PTX14911.1"/>
    </source>
</evidence>
<feature type="transmembrane region" description="Helical" evidence="5">
    <location>
        <begin position="187"/>
        <end position="207"/>
    </location>
</feature>
<evidence type="ECO:0000256" key="2">
    <source>
        <dbReference type="ARBA" id="ARBA00022692"/>
    </source>
</evidence>
<comment type="caution">
    <text evidence="7">The sequence shown here is derived from an EMBL/GenBank/DDBJ whole genome shotgun (WGS) entry which is preliminary data.</text>
</comment>
<dbReference type="AlphaFoldDB" id="A0A2T5YDW6"/>
<feature type="transmembrane region" description="Helical" evidence="5">
    <location>
        <begin position="60"/>
        <end position="85"/>
    </location>
</feature>
<keyword evidence="7" id="KW-0436">Ligase</keyword>
<evidence type="ECO:0000256" key="3">
    <source>
        <dbReference type="ARBA" id="ARBA00022989"/>
    </source>
</evidence>
<feature type="transmembrane region" description="Helical" evidence="5">
    <location>
        <begin position="12"/>
        <end position="28"/>
    </location>
</feature>
<feature type="transmembrane region" description="Helical" evidence="5">
    <location>
        <begin position="219"/>
        <end position="240"/>
    </location>
</feature>
<organism evidence="7 8">
    <name type="scientific">Pontibacter mucosus</name>
    <dbReference type="NCBI Taxonomy" id="1649266"/>
    <lineage>
        <taxon>Bacteria</taxon>
        <taxon>Pseudomonadati</taxon>
        <taxon>Bacteroidota</taxon>
        <taxon>Cytophagia</taxon>
        <taxon>Cytophagales</taxon>
        <taxon>Hymenobacteraceae</taxon>
        <taxon>Pontibacter</taxon>
    </lineage>
</organism>
<dbReference type="GO" id="GO:0016020">
    <property type="term" value="C:membrane"/>
    <property type="evidence" value="ECO:0007669"/>
    <property type="project" value="UniProtKB-SubCell"/>
</dbReference>
<protein>
    <submittedName>
        <fullName evidence="7">O-antigen ligase-like membrane protein</fullName>
    </submittedName>
</protein>
<keyword evidence="8" id="KW-1185">Reference proteome</keyword>
<feature type="transmembrane region" description="Helical" evidence="5">
    <location>
        <begin position="139"/>
        <end position="160"/>
    </location>
</feature>
<dbReference type="PANTHER" id="PTHR37422:SF13">
    <property type="entry name" value="LIPOPOLYSACCHARIDE BIOSYNTHESIS PROTEIN PA4999-RELATED"/>
    <property type="match status" value="1"/>
</dbReference>
<feature type="transmembrane region" description="Helical" evidence="5">
    <location>
        <begin position="297"/>
        <end position="327"/>
    </location>
</feature>
<feature type="transmembrane region" description="Helical" evidence="5">
    <location>
        <begin position="252"/>
        <end position="277"/>
    </location>
</feature>
<evidence type="ECO:0000256" key="5">
    <source>
        <dbReference type="SAM" id="Phobius"/>
    </source>
</evidence>
<evidence type="ECO:0000256" key="1">
    <source>
        <dbReference type="ARBA" id="ARBA00004141"/>
    </source>
</evidence>
<reference evidence="7 8" key="1">
    <citation type="submission" date="2018-04" db="EMBL/GenBank/DDBJ databases">
        <title>Genomic Encyclopedia of Archaeal and Bacterial Type Strains, Phase II (KMG-II): from individual species to whole genera.</title>
        <authorList>
            <person name="Goeker M."/>
        </authorList>
    </citation>
    <scope>NUCLEOTIDE SEQUENCE [LARGE SCALE GENOMIC DNA]</scope>
    <source>
        <strain evidence="7 8">DSM 100162</strain>
    </source>
</reference>
<proteinExistence type="predicted"/>
<dbReference type="Pfam" id="PF04932">
    <property type="entry name" value="Wzy_C"/>
    <property type="match status" value="1"/>
</dbReference>
<evidence type="ECO:0000313" key="8">
    <source>
        <dbReference type="Proteomes" id="UP000244225"/>
    </source>
</evidence>
<gene>
    <name evidence="7" type="ORF">C8N40_1098</name>
</gene>
<dbReference type="InterPro" id="IPR007016">
    <property type="entry name" value="O-antigen_ligase-rel_domated"/>
</dbReference>
<dbReference type="EMBL" id="QBKI01000009">
    <property type="protein sequence ID" value="PTX14911.1"/>
    <property type="molecule type" value="Genomic_DNA"/>
</dbReference>
<dbReference type="Proteomes" id="UP000244225">
    <property type="component" value="Unassembled WGS sequence"/>
</dbReference>
<feature type="domain" description="O-antigen ligase-related" evidence="6">
    <location>
        <begin position="219"/>
        <end position="367"/>
    </location>
</feature>
<feature type="transmembrane region" description="Helical" evidence="5">
    <location>
        <begin position="390"/>
        <end position="416"/>
    </location>
</feature>
<dbReference type="InterPro" id="IPR051533">
    <property type="entry name" value="WaaL-like"/>
</dbReference>
<evidence type="ECO:0000256" key="4">
    <source>
        <dbReference type="ARBA" id="ARBA00023136"/>
    </source>
</evidence>
<dbReference type="PANTHER" id="PTHR37422">
    <property type="entry name" value="TEICHURONIC ACID BIOSYNTHESIS PROTEIN TUAE"/>
    <property type="match status" value="1"/>
</dbReference>
<feature type="transmembrane region" description="Helical" evidence="5">
    <location>
        <begin position="97"/>
        <end position="118"/>
    </location>
</feature>
<feature type="transmembrane region" description="Helical" evidence="5">
    <location>
        <begin position="34"/>
        <end position="53"/>
    </location>
</feature>